<comment type="caution">
    <text evidence="2">The sequence shown here is derived from an EMBL/GenBank/DDBJ whole genome shotgun (WGS) entry which is preliminary data.</text>
</comment>
<accession>A0A662DHV0</accession>
<gene>
    <name evidence="2" type="ORF">DRJ04_03430</name>
</gene>
<dbReference type="Gene3D" id="3.90.1720.10">
    <property type="entry name" value="endopeptidase domain like (from Nostoc punctiforme)"/>
    <property type="match status" value="1"/>
</dbReference>
<dbReference type="SUPFAM" id="SSF63829">
    <property type="entry name" value="Calcium-dependent phosphotriesterase"/>
    <property type="match status" value="1"/>
</dbReference>
<organism evidence="2 3">
    <name type="scientific">Aerophobetes bacterium</name>
    <dbReference type="NCBI Taxonomy" id="2030807"/>
    <lineage>
        <taxon>Bacteria</taxon>
        <taxon>Candidatus Aerophobota</taxon>
    </lineage>
</organism>
<evidence type="ECO:0000313" key="2">
    <source>
        <dbReference type="EMBL" id="RLE13883.1"/>
    </source>
</evidence>
<evidence type="ECO:0000256" key="1">
    <source>
        <dbReference type="SAM" id="MobiDB-lite"/>
    </source>
</evidence>
<proteinExistence type="predicted"/>
<evidence type="ECO:0000313" key="3">
    <source>
        <dbReference type="Proteomes" id="UP000280417"/>
    </source>
</evidence>
<protein>
    <submittedName>
        <fullName evidence="2">Uncharacterized protein</fullName>
    </submittedName>
</protein>
<feature type="region of interest" description="Disordered" evidence="1">
    <location>
        <begin position="191"/>
        <end position="210"/>
    </location>
</feature>
<name>A0A662DHV0_UNCAE</name>
<reference evidence="2 3" key="1">
    <citation type="submission" date="2018-06" db="EMBL/GenBank/DDBJ databases">
        <title>Extensive metabolic versatility and redundancy in microbially diverse, dynamic hydrothermal sediments.</title>
        <authorList>
            <person name="Dombrowski N."/>
            <person name="Teske A."/>
            <person name="Baker B.J."/>
        </authorList>
    </citation>
    <scope>NUCLEOTIDE SEQUENCE [LARGE SCALE GENOMIC DNA]</scope>
    <source>
        <strain evidence="2">B3_G15</strain>
    </source>
</reference>
<dbReference type="AlphaFoldDB" id="A0A662DHV0"/>
<dbReference type="InterPro" id="IPR011042">
    <property type="entry name" value="6-blade_b-propeller_TolB-like"/>
</dbReference>
<dbReference type="Proteomes" id="UP000280417">
    <property type="component" value="Unassembled WGS sequence"/>
</dbReference>
<dbReference type="EMBL" id="QMQA01000071">
    <property type="protein sequence ID" value="RLE13883.1"/>
    <property type="molecule type" value="Genomic_DNA"/>
</dbReference>
<sequence length="625" mass="71968">MNLSWKITFSLLLFLFIPVFTLARKPVPSPELPLIDEVIIVSGEKNHIPDDTNKIVEYDTEISLYAVIRCKGSLYLGYENSPLPDEVKINNKLYSLQKGSLKRWKEKIWGKLNIKWYKITPRPAPSNPKGGYRWYSNVFSEEEGEEGKWRGWQIIEYEQHPLKKEGWSIRLEKQAGTVRFRAEAIFNGKVVSSPGRPDPNHPSGISPADYDKGIKDTVHRISRLSNHPNKLIRYVEALRGVPWLWGADYRDPPRNTPSHHQSDLTNPVGIECSSLLISALRAMGNKDLDYTTTENLARGKYTQPLIDATLTYTRRVFFKEWTPRGIYWDRQGNFYIWGERCIQVRNKNFNLIKKIEKVPFELLDIAISQGKIYSIIEEDLTSKIVLIKEGKDIKQLFIPEVKKTIFMGGKEYTRKVKINPSGIEVDVKKGKIYLFYSGKIYVFDLKGNQLSIIPLEGIYTKWNPTGSLSLGKGVFYIPASEKKILVYNFKGKIVKTIDFQEEILDVSFNGEKIVILHPFPLRVVLYRLDGSFFMDFADRFQDEQGRQIKIKIGSSVTDLRLGDLMITTSPTYHLLLFYRDNGNNFLDSKDEVICAGHQGVEIRKVSSLEGKKFILRRLAPQIKLE</sequence>
<dbReference type="Gene3D" id="2.120.10.30">
    <property type="entry name" value="TolB, C-terminal domain"/>
    <property type="match status" value="1"/>
</dbReference>